<evidence type="ECO:0000259" key="2">
    <source>
        <dbReference type="SMART" id="SM00460"/>
    </source>
</evidence>
<gene>
    <name evidence="4" type="primary">TGM4</name>
</gene>
<dbReference type="Gene3D" id="2.60.40.10">
    <property type="entry name" value="Immunoglobulins"/>
    <property type="match status" value="3"/>
</dbReference>
<evidence type="ECO:0000313" key="4">
    <source>
        <dbReference type="RefSeq" id="XP_008565510.1"/>
    </source>
</evidence>
<dbReference type="Pfam" id="PF00868">
    <property type="entry name" value="Transglut_N"/>
    <property type="match status" value="1"/>
</dbReference>
<dbReference type="InterPro" id="IPR002931">
    <property type="entry name" value="Transglutaminase-like"/>
</dbReference>
<dbReference type="RefSeq" id="XP_008565510.1">
    <property type="nucleotide sequence ID" value="XM_008567288.1"/>
</dbReference>
<feature type="domain" description="Transglutaminase-like" evidence="2">
    <location>
        <begin position="256"/>
        <end position="349"/>
    </location>
</feature>
<dbReference type="PANTHER" id="PTHR11590">
    <property type="entry name" value="PROTEIN-GLUTAMINE GAMMA-GLUTAMYLTRANSFERASE"/>
    <property type="match status" value="1"/>
</dbReference>
<dbReference type="InterPro" id="IPR013783">
    <property type="entry name" value="Ig-like_fold"/>
</dbReference>
<dbReference type="InterPro" id="IPR038765">
    <property type="entry name" value="Papain-like_cys_pep_sf"/>
</dbReference>
<accession>A0ABM0QAW9</accession>
<dbReference type="Proteomes" id="UP000694923">
    <property type="component" value="Unplaced"/>
</dbReference>
<dbReference type="Pfam" id="PF01841">
    <property type="entry name" value="Transglut_core"/>
    <property type="match status" value="1"/>
</dbReference>
<dbReference type="PIRSF" id="PIRSF000459">
    <property type="entry name" value="TGM_EBP42"/>
    <property type="match status" value="1"/>
</dbReference>
<dbReference type="Gene3D" id="3.90.260.10">
    <property type="entry name" value="Transglutaminase-like"/>
    <property type="match status" value="1"/>
</dbReference>
<proteinExistence type="inferred from homology"/>
<organism evidence="3 4">
    <name type="scientific">Galeopterus variegatus</name>
    <name type="common">Malayan flying lemur</name>
    <name type="synonym">Cynocephalus variegatus</name>
    <dbReference type="NCBI Taxonomy" id="482537"/>
    <lineage>
        <taxon>Eukaryota</taxon>
        <taxon>Metazoa</taxon>
        <taxon>Chordata</taxon>
        <taxon>Craniata</taxon>
        <taxon>Vertebrata</taxon>
        <taxon>Euteleostomi</taxon>
        <taxon>Mammalia</taxon>
        <taxon>Eutheria</taxon>
        <taxon>Euarchontoglires</taxon>
        <taxon>Dermoptera</taxon>
        <taxon>Cynocephalidae</taxon>
        <taxon>Galeopterus</taxon>
    </lineage>
</organism>
<reference evidence="4" key="1">
    <citation type="submission" date="2025-08" db="UniProtKB">
        <authorList>
            <consortium name="RefSeq"/>
        </authorList>
    </citation>
    <scope>IDENTIFICATION</scope>
</reference>
<dbReference type="PROSITE" id="PS00547">
    <property type="entry name" value="TRANSGLUTAMINASES"/>
    <property type="match status" value="1"/>
</dbReference>
<dbReference type="InterPro" id="IPR023608">
    <property type="entry name" value="Transglutaminase_animal"/>
</dbReference>
<dbReference type="InterPro" id="IPR001102">
    <property type="entry name" value="Transglutaminase_N"/>
</dbReference>
<dbReference type="InterPro" id="IPR036985">
    <property type="entry name" value="Transglutaminase-like_sf"/>
</dbReference>
<dbReference type="InterPro" id="IPR050779">
    <property type="entry name" value="Transglutaminase"/>
</dbReference>
<dbReference type="InterPro" id="IPR014756">
    <property type="entry name" value="Ig_E-set"/>
</dbReference>
<dbReference type="PANTHER" id="PTHR11590:SF70">
    <property type="entry name" value="PROTEIN-GLUTAMINE GAMMA-GLUTAMYLTRANSFERASE 4"/>
    <property type="match status" value="1"/>
</dbReference>
<dbReference type="Pfam" id="PF00927">
    <property type="entry name" value="Transglut_C"/>
    <property type="match status" value="1"/>
</dbReference>
<name>A0ABM0QAW9_GALVR</name>
<dbReference type="InterPro" id="IPR008958">
    <property type="entry name" value="Transglutaminase_C"/>
</dbReference>
<comment type="similarity">
    <text evidence="1">Belongs to the transglutaminase superfamily. Transglutaminase family.</text>
</comment>
<evidence type="ECO:0000256" key="1">
    <source>
        <dbReference type="ARBA" id="ARBA00005968"/>
    </source>
</evidence>
<dbReference type="GeneID" id="103586132"/>
<evidence type="ECO:0000313" key="3">
    <source>
        <dbReference type="Proteomes" id="UP000694923"/>
    </source>
</evidence>
<dbReference type="SUPFAM" id="SSF81296">
    <property type="entry name" value="E set domains"/>
    <property type="match status" value="1"/>
</dbReference>
<sequence>MELLKVLQVDFLKQKNTYSHRTLAYQTNKVVLRRGQMFHLRLVLNQPFQSSDNLELQFSMGPNPNISKLILAKLNKEASLNSDHWLATLHSHSGTEIIVAVTSAPKAMVGKYFLSVKSGNHLFKPEENILYLLFNPWCEEDVVFMPDEKERAEYVLNDTGYVYMGFAGNIREKPWNFAQFEKNVLNCCITLLSQSFVKPENTWDPVLVGRALTAVMSPQNGQGLLIGNWSGNYQGGTPPHVWTGSAPILQQYYATQKPVSFGQCWVFSGVLTTVLRALGIPARSVTNFNSAHDTEKNLTVDIYLNEMGKKIVSMSKDSVWNFHVWTEGWMKRQDLPKGYDGWQAMDGTPQELSDGIYRCGPSPLTAIRRGDISMCYDTRFLFSEVHASKYVWMVKVVNGEKKYTVISVEKTEIGKQISTKAVGQDSRNDITNEYKFPEGSSEEKEATEHAFTLLNYERKYHLPEKKDFLEMSVQADPVLLGNCVNFTLILKRTTATQQKVKIASSFDLQMYTGKMVANLGVFHKTAQIQGQESKVTVTLDCHAYMGSLGMIDDEPVVKGFFVAEIVESKEMMTSETFVYFQYPEFAIELPNSGKVGQPLTCSCVFKNTLAIPLTNILIFMESLGISSRQTFDQGTVHPGETIQFYINCTPEKTGPRKFIIKFTSDQVKEIYAEKIVLITN</sequence>
<keyword evidence="3" id="KW-1185">Reference proteome</keyword>
<dbReference type="SUPFAM" id="SSF49309">
    <property type="entry name" value="Transglutaminase, two C-terminal domains"/>
    <property type="match status" value="2"/>
</dbReference>
<dbReference type="InterPro" id="IPR036238">
    <property type="entry name" value="Transglutaminase_C_sf"/>
</dbReference>
<dbReference type="InterPro" id="IPR013808">
    <property type="entry name" value="Transglutaminase_AS"/>
</dbReference>
<dbReference type="SUPFAM" id="SSF54001">
    <property type="entry name" value="Cysteine proteinases"/>
    <property type="match status" value="1"/>
</dbReference>
<dbReference type="SMART" id="SM00460">
    <property type="entry name" value="TGc"/>
    <property type="match status" value="1"/>
</dbReference>
<protein>
    <submittedName>
        <fullName evidence="4">Protein-glutamine gamma-glutamyltransferase 4</fullName>
    </submittedName>
</protein>